<dbReference type="GO" id="GO:0000981">
    <property type="term" value="F:DNA-binding transcription factor activity, RNA polymerase II-specific"/>
    <property type="evidence" value="ECO:0007669"/>
    <property type="project" value="InterPro"/>
</dbReference>
<dbReference type="GO" id="GO:0003677">
    <property type="term" value="F:DNA binding"/>
    <property type="evidence" value="ECO:0007669"/>
    <property type="project" value="InterPro"/>
</dbReference>
<organism evidence="5 6">
    <name type="scientific">Fusarium solani</name>
    <name type="common">Filamentous fungus</name>
    <dbReference type="NCBI Taxonomy" id="169388"/>
    <lineage>
        <taxon>Eukaryota</taxon>
        <taxon>Fungi</taxon>
        <taxon>Dikarya</taxon>
        <taxon>Ascomycota</taxon>
        <taxon>Pezizomycotina</taxon>
        <taxon>Sordariomycetes</taxon>
        <taxon>Hypocreomycetidae</taxon>
        <taxon>Hypocreales</taxon>
        <taxon>Nectriaceae</taxon>
        <taxon>Fusarium</taxon>
        <taxon>Fusarium solani species complex</taxon>
    </lineage>
</organism>
<gene>
    <name evidence="5" type="ORF">B0J15DRAFT_376741</name>
</gene>
<dbReference type="SMART" id="SM00906">
    <property type="entry name" value="Fungal_trans"/>
    <property type="match status" value="1"/>
</dbReference>
<name>A0A9P9GGC3_FUSSL</name>
<keyword evidence="3" id="KW-0539">Nucleus</keyword>
<reference evidence="5" key="1">
    <citation type="journal article" date="2021" name="Nat. Commun.">
        <title>Genetic determinants of endophytism in the Arabidopsis root mycobiome.</title>
        <authorList>
            <person name="Mesny F."/>
            <person name="Miyauchi S."/>
            <person name="Thiergart T."/>
            <person name="Pickel B."/>
            <person name="Atanasova L."/>
            <person name="Karlsson M."/>
            <person name="Huettel B."/>
            <person name="Barry K.W."/>
            <person name="Haridas S."/>
            <person name="Chen C."/>
            <person name="Bauer D."/>
            <person name="Andreopoulos W."/>
            <person name="Pangilinan J."/>
            <person name="LaButti K."/>
            <person name="Riley R."/>
            <person name="Lipzen A."/>
            <person name="Clum A."/>
            <person name="Drula E."/>
            <person name="Henrissat B."/>
            <person name="Kohler A."/>
            <person name="Grigoriev I.V."/>
            <person name="Martin F.M."/>
            <person name="Hacquard S."/>
        </authorList>
    </citation>
    <scope>NUCLEOTIDE SEQUENCE</scope>
    <source>
        <strain evidence="5">FSSC 5 MPI-SDFR-AT-0091</strain>
    </source>
</reference>
<dbReference type="Pfam" id="PF00172">
    <property type="entry name" value="Zn_clus"/>
    <property type="match status" value="1"/>
</dbReference>
<dbReference type="Pfam" id="PF04082">
    <property type="entry name" value="Fungal_trans"/>
    <property type="match status" value="1"/>
</dbReference>
<dbReference type="InterPro" id="IPR050613">
    <property type="entry name" value="Sec_Metabolite_Reg"/>
</dbReference>
<dbReference type="PROSITE" id="PS50048">
    <property type="entry name" value="ZN2_CY6_FUNGAL_2"/>
    <property type="match status" value="1"/>
</dbReference>
<dbReference type="PANTHER" id="PTHR31001">
    <property type="entry name" value="UNCHARACTERIZED TRANSCRIPTIONAL REGULATORY PROTEIN"/>
    <property type="match status" value="1"/>
</dbReference>
<feature type="non-terminal residue" evidence="5">
    <location>
        <position position="1"/>
    </location>
</feature>
<dbReference type="CDD" id="cd00067">
    <property type="entry name" value="GAL4"/>
    <property type="match status" value="1"/>
</dbReference>
<accession>A0A9P9GGC3</accession>
<evidence type="ECO:0000256" key="1">
    <source>
        <dbReference type="ARBA" id="ARBA00004123"/>
    </source>
</evidence>
<keyword evidence="6" id="KW-1185">Reference proteome</keyword>
<dbReference type="InterPro" id="IPR001138">
    <property type="entry name" value="Zn2Cys6_DnaBD"/>
</dbReference>
<dbReference type="EMBL" id="JAGTJS010000022">
    <property type="protein sequence ID" value="KAH7238007.1"/>
    <property type="molecule type" value="Genomic_DNA"/>
</dbReference>
<dbReference type="SUPFAM" id="SSF57701">
    <property type="entry name" value="Zn2/Cys6 DNA-binding domain"/>
    <property type="match status" value="1"/>
</dbReference>
<dbReference type="AlphaFoldDB" id="A0A9P9GGC3"/>
<dbReference type="OrthoDB" id="435881at2759"/>
<feature type="domain" description="Zn(2)-C6 fungal-type" evidence="4">
    <location>
        <begin position="1"/>
        <end position="30"/>
    </location>
</feature>
<dbReference type="InterPro" id="IPR036864">
    <property type="entry name" value="Zn2-C6_fun-type_DNA-bd_sf"/>
</dbReference>
<sequence length="611" mass="69618">NCISCKERKVRCDRRRPCLNCSKANRECVFPTTGRILRQPQRMRRETPASVGGQVDLVDRIHRLENMVSRLRARTDSSQAGQHDLAGSEISLMNEGQDSFCDVGFSSMRGSRRANDSSEIGVMVGQERGRLYVGDGFWADLQQELDAIKQNINAASHEDDDADSIYTPSLQSSHRTISTSTSSFIFSNRSRSTRDTEDLRPLPSQMLFIWQTFIENVDPFIKVLHVPTVSKMIHDSRGNFDLLPPSMEPLMSSIAFASVKSLTSEEVQTHFRSDKKDLVSRFRLGTEDSLSRADFINTKELSVVQALLVYTLLIRLEESQRYVWALTGLISRIAVAIGLHRDGSHFPGISPFEAEMRRRTWCYIRILDFATGDFQVPEISISDAISDTKLPLNLDDEDIQQNMSVLPEARGGHTDMAICLLRCKIWRVGKHIKDATSFMYPCRQEPDADTLCQLEKLSKFSQEAFLEFLAPSQPDKPIHLFTRTMAAVAVRRYELILQHIRQPSLQHGKDRLDTDKPFSLALGILEDIHMLQHGPPTSRWAWQLDGFIQWQPLALVLSRLSVVEFDAMTEHAWSVVMRSLEACPESIKEEPLWQPLFNVIQSVKNRRLRQL</sequence>
<evidence type="ECO:0000256" key="3">
    <source>
        <dbReference type="ARBA" id="ARBA00023242"/>
    </source>
</evidence>
<dbReference type="SMART" id="SM00066">
    <property type="entry name" value="GAL4"/>
    <property type="match status" value="1"/>
</dbReference>
<dbReference type="Gene3D" id="4.10.240.10">
    <property type="entry name" value="Zn(2)-C6 fungal-type DNA-binding domain"/>
    <property type="match status" value="1"/>
</dbReference>
<evidence type="ECO:0000313" key="6">
    <source>
        <dbReference type="Proteomes" id="UP000736672"/>
    </source>
</evidence>
<comment type="subcellular location">
    <subcellularLocation>
        <location evidence="1">Nucleus</location>
    </subcellularLocation>
</comment>
<feature type="non-terminal residue" evidence="5">
    <location>
        <position position="611"/>
    </location>
</feature>
<dbReference type="GO" id="GO:0005634">
    <property type="term" value="C:nucleus"/>
    <property type="evidence" value="ECO:0007669"/>
    <property type="project" value="UniProtKB-SubCell"/>
</dbReference>
<dbReference type="Proteomes" id="UP000736672">
    <property type="component" value="Unassembled WGS sequence"/>
</dbReference>
<dbReference type="PANTHER" id="PTHR31001:SF50">
    <property type="entry name" value="ZN(II)2CYS6 TRANSCRIPTION FACTOR (EUROFUNG)"/>
    <property type="match status" value="1"/>
</dbReference>
<evidence type="ECO:0000256" key="2">
    <source>
        <dbReference type="ARBA" id="ARBA00022723"/>
    </source>
</evidence>
<evidence type="ECO:0000259" key="4">
    <source>
        <dbReference type="PROSITE" id="PS50048"/>
    </source>
</evidence>
<evidence type="ECO:0000313" key="5">
    <source>
        <dbReference type="EMBL" id="KAH7238007.1"/>
    </source>
</evidence>
<protein>
    <recommendedName>
        <fullName evidence="4">Zn(2)-C6 fungal-type domain-containing protein</fullName>
    </recommendedName>
</protein>
<dbReference type="GO" id="GO:0008270">
    <property type="term" value="F:zinc ion binding"/>
    <property type="evidence" value="ECO:0007669"/>
    <property type="project" value="InterPro"/>
</dbReference>
<keyword evidence="2" id="KW-0479">Metal-binding</keyword>
<comment type="caution">
    <text evidence="5">The sequence shown here is derived from an EMBL/GenBank/DDBJ whole genome shotgun (WGS) entry which is preliminary data.</text>
</comment>
<dbReference type="InterPro" id="IPR007219">
    <property type="entry name" value="XnlR_reg_dom"/>
</dbReference>
<proteinExistence type="predicted"/>
<dbReference type="CDD" id="cd12148">
    <property type="entry name" value="fungal_TF_MHR"/>
    <property type="match status" value="1"/>
</dbReference>
<dbReference type="GO" id="GO:0006351">
    <property type="term" value="P:DNA-templated transcription"/>
    <property type="evidence" value="ECO:0007669"/>
    <property type="project" value="InterPro"/>
</dbReference>